<reference evidence="1" key="1">
    <citation type="submission" date="2018-05" db="EMBL/GenBank/DDBJ databases">
        <authorList>
            <person name="Lanie J.A."/>
            <person name="Ng W.-L."/>
            <person name="Kazmierczak K.M."/>
            <person name="Andrzejewski T.M."/>
            <person name="Davidsen T.M."/>
            <person name="Wayne K.J."/>
            <person name="Tettelin H."/>
            <person name="Glass J.I."/>
            <person name="Rusch D."/>
            <person name="Podicherti R."/>
            <person name="Tsui H.-C.T."/>
            <person name="Winkler M.E."/>
        </authorList>
    </citation>
    <scope>NUCLEOTIDE SEQUENCE</scope>
</reference>
<feature type="non-terminal residue" evidence="1">
    <location>
        <position position="41"/>
    </location>
</feature>
<sequence length="41" mass="4806">VFVKNNDKTIEKGYLMSEKTIKIEELDLITLFGTNNKKFEL</sequence>
<proteinExistence type="predicted"/>
<organism evidence="1">
    <name type="scientific">marine metagenome</name>
    <dbReference type="NCBI Taxonomy" id="408172"/>
    <lineage>
        <taxon>unclassified sequences</taxon>
        <taxon>metagenomes</taxon>
        <taxon>ecological metagenomes</taxon>
    </lineage>
</organism>
<feature type="non-terminal residue" evidence="1">
    <location>
        <position position="1"/>
    </location>
</feature>
<protein>
    <submittedName>
        <fullName evidence="1">Uncharacterized protein</fullName>
    </submittedName>
</protein>
<gene>
    <name evidence="1" type="ORF">METZ01_LOCUS431583</name>
</gene>
<accession>A0A382Y6S5</accession>
<evidence type="ECO:0000313" key="1">
    <source>
        <dbReference type="EMBL" id="SVD78729.1"/>
    </source>
</evidence>
<dbReference type="AlphaFoldDB" id="A0A382Y6S5"/>
<dbReference type="EMBL" id="UINC01173240">
    <property type="protein sequence ID" value="SVD78729.1"/>
    <property type="molecule type" value="Genomic_DNA"/>
</dbReference>
<name>A0A382Y6S5_9ZZZZ</name>